<accession>M4VNY0</accession>
<dbReference type="GO" id="GO:0015627">
    <property type="term" value="C:type II protein secretion system complex"/>
    <property type="evidence" value="ECO:0007669"/>
    <property type="project" value="TreeGrafter"/>
</dbReference>
<proteinExistence type="inferred from homology"/>
<protein>
    <submittedName>
        <fullName evidence="4">Type II/IV secretion system secretin</fullName>
    </submittedName>
</protein>
<dbReference type="EMBL" id="KC211768">
    <property type="protein sequence ID" value="AGI04146.1"/>
    <property type="molecule type" value="Genomic_DNA"/>
</dbReference>
<evidence type="ECO:0000259" key="2">
    <source>
        <dbReference type="Pfam" id="PF00263"/>
    </source>
</evidence>
<evidence type="ECO:0000256" key="1">
    <source>
        <dbReference type="RuleBase" id="RU004003"/>
    </source>
</evidence>
<dbReference type="GO" id="GO:0009306">
    <property type="term" value="P:protein secretion"/>
    <property type="evidence" value="ECO:0007669"/>
    <property type="project" value="InterPro"/>
</dbReference>
<dbReference type="InterPro" id="IPR050810">
    <property type="entry name" value="Bact_Secretion_Sys_Channel"/>
</dbReference>
<dbReference type="Pfam" id="PF13629">
    <property type="entry name" value="T2SS-T3SS_pil_N"/>
    <property type="match status" value="1"/>
</dbReference>
<sequence>MLSFALVTVKPGYTQSTLVIEVGEGILLPSANDIGTVFVADPAIADATISPGNEVFLFGKTPGRTTLIATGLGGGERTTYVIRIIHSLSEMRRTLGQRFPGEDISISSSTGSLYVSGAVSSDQVRQRAIETIQAAQPDTLVIDELSVTGSNKVRIGVRVLEVSRSKIEDFGVDWDATFATNGLFLETSNRGQLNLTDQGSGSSQINATVDLLVDENIATLVQETVLTTVTREPARFAVGSQIPIPQFINEVQNDDTPTFGVDFRFIGTELTFTPDFVAGNKLRLSIDSTLSTIQENTSEISGDSFPNLNTREFSTKVDLLDKQSFVIAGLSRNSSSADLRSAKESRVSRVVNSLFGTDNTQSQQEEIVVIVTAHLTDDPKLNIRERIDTHVDNLKYILSNPTTQPGKGAWLSGIPTGVAGFKY</sequence>
<dbReference type="PANTHER" id="PTHR30332">
    <property type="entry name" value="PROBABLE GENERAL SECRETION PATHWAY PROTEIN D"/>
    <property type="match status" value="1"/>
</dbReference>
<name>M4VNY0_9PROT</name>
<dbReference type="InterPro" id="IPR032789">
    <property type="entry name" value="T2SS-T3SS_pil_N"/>
</dbReference>
<feature type="domain" description="Pilus formation protein N-terminal" evidence="3">
    <location>
        <begin position="16"/>
        <end position="84"/>
    </location>
</feature>
<feature type="domain" description="Type II/III secretion system secretin-like" evidence="2">
    <location>
        <begin position="212"/>
        <end position="375"/>
    </location>
</feature>
<dbReference type="PANTHER" id="PTHR30332:SF17">
    <property type="entry name" value="TYPE IV PILIATION SYSTEM PROTEIN DR_0774-RELATED"/>
    <property type="match status" value="1"/>
</dbReference>
<dbReference type="InterPro" id="IPR004846">
    <property type="entry name" value="T2SS/T3SS_dom"/>
</dbReference>
<dbReference type="AlphaFoldDB" id="M4VNY0"/>
<organism evidence="4">
    <name type="scientific">alpha proteobacterium U95</name>
    <dbReference type="NCBI Taxonomy" id="649539"/>
    <lineage>
        <taxon>Bacteria</taxon>
        <taxon>Pseudomonadati</taxon>
        <taxon>Pseudomonadota</taxon>
        <taxon>Alphaproteobacteria</taxon>
    </lineage>
</organism>
<evidence type="ECO:0000313" key="4">
    <source>
        <dbReference type="EMBL" id="AGI04146.1"/>
    </source>
</evidence>
<evidence type="ECO:0000259" key="3">
    <source>
        <dbReference type="Pfam" id="PF13629"/>
    </source>
</evidence>
<dbReference type="Pfam" id="PF00263">
    <property type="entry name" value="Secretin"/>
    <property type="match status" value="1"/>
</dbReference>
<reference evidence="4" key="1">
    <citation type="journal article" date="2013" name="Mar. Drugs">
        <title>Assessing the effectiveness of functional genetic screens for the identification of bioactive metabolites.</title>
        <authorList>
            <person name="Penesyan A."/>
            <person name="Ballestriero F."/>
            <person name="Daim M."/>
            <person name="Kjelleberg S."/>
            <person name="Thomas T."/>
            <person name="Egan S."/>
        </authorList>
    </citation>
    <scope>NUCLEOTIDE SEQUENCE</scope>
    <source>
        <strain evidence="4">U95</strain>
    </source>
</reference>
<comment type="similarity">
    <text evidence="1">Belongs to the bacterial secretin family.</text>
</comment>